<dbReference type="OrthoDB" id="9806267at2"/>
<reference evidence="6 7" key="1">
    <citation type="submission" date="2019-06" db="EMBL/GenBank/DDBJ databases">
        <title>Sorghum-associated microbial communities from plants grown in Nebraska, USA.</title>
        <authorList>
            <person name="Schachtman D."/>
        </authorList>
    </citation>
    <scope>NUCLEOTIDE SEQUENCE [LARGE SCALE GENOMIC DNA]</scope>
    <source>
        <strain evidence="6 7">1209</strain>
    </source>
</reference>
<keyword evidence="7" id="KW-1185">Reference proteome</keyword>
<protein>
    <recommendedName>
        <fullName evidence="2">N-acetylmuramoyl-L-alanine amidase</fullName>
        <ecNumber evidence="2">3.5.1.28</ecNumber>
    </recommendedName>
</protein>
<dbReference type="Gene3D" id="2.60.40.10">
    <property type="entry name" value="Immunoglobulins"/>
    <property type="match status" value="1"/>
</dbReference>
<sequence length="581" mass="64525">MLSLKFFSPIFIALCIPFLASSQVSLRLSQPSRDQNNVTTAKQFIAGRTCMGCTVTINSDSVHVYSTGTFATKYELATGRNSFSITTTAPNGETYTKNVVFYYNPPPAPVATNIFRIDYIDISPSGNLELMEGDTLRIKMKGYPGETASWFNDSPLREMPASQTGGVPGYYTGTYIIQPGDSLLNGKIMVRLRKRNGETAVLASPNHYHVMHNELPFTGRTIDNMTYLTSSPHGDRLGPDKIGYLDKDVLLHIVGRQDDYYKVRLSSKQTAFIPEPLIDTEIPQEQLSVSIADDPKIWGDDKYDYVSVALSDKLPYTSTQLVSSKKIIVDIHGAYAEKGLSTLLQNTKEITSVAWGQPSHDVCRMVISLQHAPWGYQVYYENNRITVKVKRVPANLSLKNLVIGLDPGHGGGNPGATGLTGTVEKQMTLVIALQLKNLLEREGATVIMSRTTEKFVANEDRLSFFRRANPDLLLSIHFNSSVNPVDVYGTATYYKQPFCEPLNAAIHDRLLQTGLNDFGNNDNFNFILNNPTEFPDALIETLFLSNPGDEEKILQPAFQQFIVTKIVEGVKDYLKEAAVSR</sequence>
<evidence type="ECO:0000256" key="1">
    <source>
        <dbReference type="ARBA" id="ARBA00001561"/>
    </source>
</evidence>
<evidence type="ECO:0000256" key="2">
    <source>
        <dbReference type="ARBA" id="ARBA00011901"/>
    </source>
</evidence>
<dbReference type="Proteomes" id="UP000320811">
    <property type="component" value="Unassembled WGS sequence"/>
</dbReference>
<dbReference type="Pfam" id="PF01520">
    <property type="entry name" value="Amidase_3"/>
    <property type="match status" value="1"/>
</dbReference>
<keyword evidence="3" id="KW-0378">Hydrolase</keyword>
<feature type="domain" description="MurNAc-LAA" evidence="5">
    <location>
        <begin position="462"/>
        <end position="571"/>
    </location>
</feature>
<dbReference type="AlphaFoldDB" id="A0A561Q227"/>
<dbReference type="PANTHER" id="PTHR30404">
    <property type="entry name" value="N-ACETYLMURAMOYL-L-ALANINE AMIDASE"/>
    <property type="match status" value="1"/>
</dbReference>
<dbReference type="EC" id="3.5.1.28" evidence="2"/>
<evidence type="ECO:0000259" key="5">
    <source>
        <dbReference type="SMART" id="SM00646"/>
    </source>
</evidence>
<accession>A0A561Q227</accession>
<dbReference type="EMBL" id="VIWO01000001">
    <property type="protein sequence ID" value="TWF44390.1"/>
    <property type="molecule type" value="Genomic_DNA"/>
</dbReference>
<feature type="signal peptide" evidence="4">
    <location>
        <begin position="1"/>
        <end position="22"/>
    </location>
</feature>
<proteinExistence type="predicted"/>
<dbReference type="Gene3D" id="2.60.40.3500">
    <property type="match status" value="1"/>
</dbReference>
<dbReference type="SMART" id="SM00646">
    <property type="entry name" value="Ami_3"/>
    <property type="match status" value="1"/>
</dbReference>
<dbReference type="InterPro" id="IPR021731">
    <property type="entry name" value="AMIN_dom"/>
</dbReference>
<name>A0A561Q227_9BACT</name>
<evidence type="ECO:0000256" key="4">
    <source>
        <dbReference type="SAM" id="SignalP"/>
    </source>
</evidence>
<dbReference type="InterPro" id="IPR013783">
    <property type="entry name" value="Ig-like_fold"/>
</dbReference>
<dbReference type="GO" id="GO:0009253">
    <property type="term" value="P:peptidoglycan catabolic process"/>
    <property type="evidence" value="ECO:0007669"/>
    <property type="project" value="InterPro"/>
</dbReference>
<evidence type="ECO:0000256" key="3">
    <source>
        <dbReference type="ARBA" id="ARBA00022801"/>
    </source>
</evidence>
<dbReference type="CDD" id="cd02696">
    <property type="entry name" value="MurNAc-LAA"/>
    <property type="match status" value="1"/>
</dbReference>
<comment type="catalytic activity">
    <reaction evidence="1">
        <text>Hydrolyzes the link between N-acetylmuramoyl residues and L-amino acid residues in certain cell-wall glycopeptides.</text>
        <dbReference type="EC" id="3.5.1.28"/>
    </reaction>
</comment>
<feature type="chain" id="PRO_5022094761" description="N-acetylmuramoyl-L-alanine amidase" evidence="4">
    <location>
        <begin position="23"/>
        <end position="581"/>
    </location>
</feature>
<gene>
    <name evidence="6" type="ORF">FHW36_101310</name>
</gene>
<dbReference type="InterPro" id="IPR002508">
    <property type="entry name" value="MurNAc-LAA_cat"/>
</dbReference>
<dbReference type="Gene3D" id="3.40.630.40">
    <property type="entry name" value="Zn-dependent exopeptidases"/>
    <property type="match status" value="1"/>
</dbReference>
<dbReference type="RefSeq" id="WP_145661182.1">
    <property type="nucleotide sequence ID" value="NZ_VIWO01000001.1"/>
</dbReference>
<dbReference type="Pfam" id="PF11741">
    <property type="entry name" value="AMIN"/>
    <property type="match status" value="1"/>
</dbReference>
<dbReference type="InterPro" id="IPR050695">
    <property type="entry name" value="N-acetylmuramoyl_amidase_3"/>
</dbReference>
<evidence type="ECO:0000313" key="6">
    <source>
        <dbReference type="EMBL" id="TWF44390.1"/>
    </source>
</evidence>
<keyword evidence="4" id="KW-0732">Signal</keyword>
<dbReference type="GO" id="GO:0030288">
    <property type="term" value="C:outer membrane-bounded periplasmic space"/>
    <property type="evidence" value="ECO:0007669"/>
    <property type="project" value="TreeGrafter"/>
</dbReference>
<dbReference type="PANTHER" id="PTHR30404:SF0">
    <property type="entry name" value="N-ACETYLMURAMOYL-L-ALANINE AMIDASE AMIC"/>
    <property type="match status" value="1"/>
</dbReference>
<organism evidence="6 7">
    <name type="scientific">Chitinophaga polysaccharea</name>
    <dbReference type="NCBI Taxonomy" id="1293035"/>
    <lineage>
        <taxon>Bacteria</taxon>
        <taxon>Pseudomonadati</taxon>
        <taxon>Bacteroidota</taxon>
        <taxon>Chitinophagia</taxon>
        <taxon>Chitinophagales</taxon>
        <taxon>Chitinophagaceae</taxon>
        <taxon>Chitinophaga</taxon>
    </lineage>
</organism>
<comment type="caution">
    <text evidence="6">The sequence shown here is derived from an EMBL/GenBank/DDBJ whole genome shotgun (WGS) entry which is preliminary data.</text>
</comment>
<dbReference type="SUPFAM" id="SSF53187">
    <property type="entry name" value="Zn-dependent exopeptidases"/>
    <property type="match status" value="1"/>
</dbReference>
<evidence type="ECO:0000313" key="7">
    <source>
        <dbReference type="Proteomes" id="UP000320811"/>
    </source>
</evidence>
<dbReference type="GO" id="GO:0008745">
    <property type="term" value="F:N-acetylmuramoyl-L-alanine amidase activity"/>
    <property type="evidence" value="ECO:0007669"/>
    <property type="project" value="UniProtKB-EC"/>
</dbReference>